<accession>A0ACD3ACK3</accession>
<protein>
    <submittedName>
        <fullName evidence="1">Uncharacterized protein</fullName>
    </submittedName>
</protein>
<name>A0ACD3ACK3_9AGAR</name>
<reference evidence="1 2" key="1">
    <citation type="journal article" date="2019" name="Nat. Ecol. Evol.">
        <title>Megaphylogeny resolves global patterns of mushroom evolution.</title>
        <authorList>
            <person name="Varga T."/>
            <person name="Krizsan K."/>
            <person name="Foldi C."/>
            <person name="Dima B."/>
            <person name="Sanchez-Garcia M."/>
            <person name="Sanchez-Ramirez S."/>
            <person name="Szollosi G.J."/>
            <person name="Szarkandi J.G."/>
            <person name="Papp V."/>
            <person name="Albert L."/>
            <person name="Andreopoulos W."/>
            <person name="Angelini C."/>
            <person name="Antonin V."/>
            <person name="Barry K.W."/>
            <person name="Bougher N.L."/>
            <person name="Buchanan P."/>
            <person name="Buyck B."/>
            <person name="Bense V."/>
            <person name="Catcheside P."/>
            <person name="Chovatia M."/>
            <person name="Cooper J."/>
            <person name="Damon W."/>
            <person name="Desjardin D."/>
            <person name="Finy P."/>
            <person name="Geml J."/>
            <person name="Haridas S."/>
            <person name="Hughes K."/>
            <person name="Justo A."/>
            <person name="Karasinski D."/>
            <person name="Kautmanova I."/>
            <person name="Kiss B."/>
            <person name="Kocsube S."/>
            <person name="Kotiranta H."/>
            <person name="LaButti K.M."/>
            <person name="Lechner B.E."/>
            <person name="Liimatainen K."/>
            <person name="Lipzen A."/>
            <person name="Lukacs Z."/>
            <person name="Mihaltcheva S."/>
            <person name="Morgado L.N."/>
            <person name="Niskanen T."/>
            <person name="Noordeloos M.E."/>
            <person name="Ohm R.A."/>
            <person name="Ortiz-Santana B."/>
            <person name="Ovrebo C."/>
            <person name="Racz N."/>
            <person name="Riley R."/>
            <person name="Savchenko A."/>
            <person name="Shiryaev A."/>
            <person name="Soop K."/>
            <person name="Spirin V."/>
            <person name="Szebenyi C."/>
            <person name="Tomsovsky M."/>
            <person name="Tulloss R.E."/>
            <person name="Uehling J."/>
            <person name="Grigoriev I.V."/>
            <person name="Vagvolgyi C."/>
            <person name="Papp T."/>
            <person name="Martin F.M."/>
            <person name="Miettinen O."/>
            <person name="Hibbett D.S."/>
            <person name="Nagy L.G."/>
        </authorList>
    </citation>
    <scope>NUCLEOTIDE SEQUENCE [LARGE SCALE GENOMIC DNA]</scope>
    <source>
        <strain evidence="1 2">NL-1719</strain>
    </source>
</reference>
<sequence>MYVPALKPIVDPTSNEVSKNQNDEIPPCTREFLRITMVPTLFQSSLVKLALNFDAKFRPQKLDPQSSPHIPTIRRVTSSNVQHDPWRYSRVQEPLLTIASTILSQTYGRLVITVHLRSGLKEGRGQPARLLVTYACFRPSHSGGFNLAL</sequence>
<organism evidence="1 2">
    <name type="scientific">Pluteus cervinus</name>
    <dbReference type="NCBI Taxonomy" id="181527"/>
    <lineage>
        <taxon>Eukaryota</taxon>
        <taxon>Fungi</taxon>
        <taxon>Dikarya</taxon>
        <taxon>Basidiomycota</taxon>
        <taxon>Agaricomycotina</taxon>
        <taxon>Agaricomycetes</taxon>
        <taxon>Agaricomycetidae</taxon>
        <taxon>Agaricales</taxon>
        <taxon>Pluteineae</taxon>
        <taxon>Pluteaceae</taxon>
        <taxon>Pluteus</taxon>
    </lineage>
</organism>
<evidence type="ECO:0000313" key="2">
    <source>
        <dbReference type="Proteomes" id="UP000308600"/>
    </source>
</evidence>
<dbReference type="EMBL" id="ML208524">
    <property type="protein sequence ID" value="TFK63396.1"/>
    <property type="molecule type" value="Genomic_DNA"/>
</dbReference>
<evidence type="ECO:0000313" key="1">
    <source>
        <dbReference type="EMBL" id="TFK63396.1"/>
    </source>
</evidence>
<proteinExistence type="predicted"/>
<gene>
    <name evidence="1" type="ORF">BDN72DRAFT_862120</name>
</gene>
<keyword evidence="2" id="KW-1185">Reference proteome</keyword>
<dbReference type="Proteomes" id="UP000308600">
    <property type="component" value="Unassembled WGS sequence"/>
</dbReference>